<comment type="caution">
    <text evidence="3">The sequence shown here is derived from an EMBL/GenBank/DDBJ whole genome shotgun (WGS) entry which is preliminary data.</text>
</comment>
<dbReference type="OrthoDB" id="10055660at2759"/>
<dbReference type="Proteomes" id="UP000252519">
    <property type="component" value="Unassembled WGS sequence"/>
</dbReference>
<evidence type="ECO:0000259" key="2">
    <source>
        <dbReference type="Pfam" id="PF14214"/>
    </source>
</evidence>
<evidence type="ECO:0000256" key="1">
    <source>
        <dbReference type="SAM" id="MobiDB-lite"/>
    </source>
</evidence>
<accession>A0A368GCM8</accession>
<organism evidence="3 4">
    <name type="scientific">Ancylostoma caninum</name>
    <name type="common">Dog hookworm</name>
    <dbReference type="NCBI Taxonomy" id="29170"/>
    <lineage>
        <taxon>Eukaryota</taxon>
        <taxon>Metazoa</taxon>
        <taxon>Ecdysozoa</taxon>
        <taxon>Nematoda</taxon>
        <taxon>Chromadorea</taxon>
        <taxon>Rhabditida</taxon>
        <taxon>Rhabditina</taxon>
        <taxon>Rhabditomorpha</taxon>
        <taxon>Strongyloidea</taxon>
        <taxon>Ancylostomatidae</taxon>
        <taxon>Ancylostomatinae</taxon>
        <taxon>Ancylostoma</taxon>
    </lineage>
</organism>
<evidence type="ECO:0000313" key="4">
    <source>
        <dbReference type="Proteomes" id="UP000252519"/>
    </source>
</evidence>
<reference evidence="3 4" key="1">
    <citation type="submission" date="2014-10" db="EMBL/GenBank/DDBJ databases">
        <title>Draft genome of the hookworm Ancylostoma caninum.</title>
        <authorList>
            <person name="Mitreva M."/>
        </authorList>
    </citation>
    <scope>NUCLEOTIDE SEQUENCE [LARGE SCALE GENOMIC DNA]</scope>
    <source>
        <strain evidence="3 4">Baltimore</strain>
    </source>
</reference>
<proteinExistence type="predicted"/>
<sequence length="417" mass="47903">MDHLSSKTYDGPPGPRVKLPSSFEGGPRAMHQPYQDAMAIVAKYGKPEYFLTFTCNPQWRDIVENLYPGQVSADARTCHVVAHVAVLWQKRGLPHCHMLLIMAADAKPRNAEHVDAAVQTYLPDPEGDNRLFGIVTKNNRRRRRLPQVQMTERGRTVAIGGETFDNQHVVPYNRFLLLLLNAHINVEINEILAFLDARKVCAPEAVRRIFLFECQFQSDSVCRLQVHFPDFQTFTFLAGEEQEASATAARKDTTLTAWFKLNMEYEKKEQNGEDLGGTTYPRTLCYSQIPEFFNFAQRTRMWKIRGRGIRQIGRMYIATPRDPERYSLQLLLLHRKKVHSFEHLRSVGSVVHLTFTETARALDLLHDDTHYEDCLCEAVTFQLPNELRALFGSMLAFCDISDPQQLSVVSRCAWRRT</sequence>
<protein>
    <recommendedName>
        <fullName evidence="2">Helitron helicase-like domain-containing protein</fullName>
    </recommendedName>
</protein>
<dbReference type="Pfam" id="PF14214">
    <property type="entry name" value="Helitron_like_N"/>
    <property type="match status" value="1"/>
</dbReference>
<dbReference type="AlphaFoldDB" id="A0A368GCM8"/>
<feature type="region of interest" description="Disordered" evidence="1">
    <location>
        <begin position="1"/>
        <end position="26"/>
    </location>
</feature>
<dbReference type="InterPro" id="IPR025476">
    <property type="entry name" value="Helitron_helicase-like"/>
</dbReference>
<dbReference type="STRING" id="29170.A0A368GCM8"/>
<name>A0A368GCM8_ANCCA</name>
<feature type="domain" description="Helitron helicase-like" evidence="2">
    <location>
        <begin position="12"/>
        <end position="76"/>
    </location>
</feature>
<dbReference type="EMBL" id="JOJR01000268">
    <property type="protein sequence ID" value="RCN40770.1"/>
    <property type="molecule type" value="Genomic_DNA"/>
</dbReference>
<evidence type="ECO:0000313" key="3">
    <source>
        <dbReference type="EMBL" id="RCN40770.1"/>
    </source>
</evidence>
<gene>
    <name evidence="3" type="ORF">ANCCAN_13290</name>
</gene>
<dbReference type="PANTHER" id="PTHR10492">
    <property type="match status" value="1"/>
</dbReference>
<keyword evidence="4" id="KW-1185">Reference proteome</keyword>
<dbReference type="PANTHER" id="PTHR10492:SF57">
    <property type="entry name" value="ATP-DEPENDENT DNA HELICASE"/>
    <property type="match status" value="1"/>
</dbReference>